<dbReference type="Proteomes" id="UP000220605">
    <property type="component" value="Unassembled WGS sequence"/>
</dbReference>
<sequence>MDMLFMQRIGIMIVFIKCLIKNKLNKTYMADDALLIRIDRLLAKHELSNKNLHANLQYKESDYRDNRRMKNGSENKKIYNQLCKNNLSKLELYRKDYKKRYNKKNGIAKLECYCENKIFNKFDHICSLVNKAKNEKTNVKKRIFKKYALPIILLSLFSLLALIMPIIFSKYNPLSEKWCFNGCEGKHSSKDAQEAHSSGGFTKIPIDYETYKLIGTVNCIYLFVTLHIALFVSIYICYKIIKYEGLKAGKSKMSAKEYYRMFKSTF</sequence>
<dbReference type="EMBL" id="FLZR02000013">
    <property type="protein sequence ID" value="VUZ99765.1"/>
    <property type="molecule type" value="Genomic_DNA"/>
</dbReference>
<feature type="transmembrane region" description="Helical" evidence="1">
    <location>
        <begin position="147"/>
        <end position="168"/>
    </location>
</feature>
<dbReference type="VEuPathDB" id="PlasmoDB:PVPAM_110067700"/>
<accession>A0A565A4L9</accession>
<keyword evidence="1" id="KW-0472">Membrane</keyword>
<organism evidence="2">
    <name type="scientific">Plasmodium vivax</name>
    <name type="common">malaria parasite P. vivax</name>
    <dbReference type="NCBI Taxonomy" id="5855"/>
    <lineage>
        <taxon>Eukaryota</taxon>
        <taxon>Sar</taxon>
        <taxon>Alveolata</taxon>
        <taxon>Apicomplexa</taxon>
        <taxon>Aconoidasida</taxon>
        <taxon>Haemosporida</taxon>
        <taxon>Plasmodiidae</taxon>
        <taxon>Plasmodium</taxon>
        <taxon>Plasmodium (Plasmodium)</taxon>
    </lineage>
</organism>
<keyword evidence="1" id="KW-0812">Transmembrane</keyword>
<evidence type="ECO:0000256" key="1">
    <source>
        <dbReference type="SAM" id="Phobius"/>
    </source>
</evidence>
<reference evidence="2" key="1">
    <citation type="submission" date="2016-07" db="EMBL/GenBank/DDBJ databases">
        <authorList>
            <consortium name="Pathogen Informatics"/>
        </authorList>
    </citation>
    <scope>NUCLEOTIDE SEQUENCE</scope>
</reference>
<dbReference type="InterPro" id="IPR022139">
    <property type="entry name" value="Fam-L/Fam-M-like_plasmodium"/>
</dbReference>
<evidence type="ECO:0008006" key="3">
    <source>
        <dbReference type="Google" id="ProtNLM"/>
    </source>
</evidence>
<protein>
    <recommendedName>
        <fullName evidence="3">Variable surface protein</fullName>
    </recommendedName>
</protein>
<dbReference type="AlphaFoldDB" id="A0A565A4L9"/>
<keyword evidence="1" id="KW-1133">Transmembrane helix</keyword>
<gene>
    <name evidence="2" type="ORF">PVP01_0004790</name>
</gene>
<evidence type="ECO:0000313" key="2">
    <source>
        <dbReference type="EMBL" id="VUZ99765.1"/>
    </source>
</evidence>
<dbReference type="VEuPathDB" id="PlasmoDB:PVP01_0004790"/>
<name>A0A565A4L9_PLAVI</name>
<dbReference type="Pfam" id="PF12420">
    <property type="entry name" value="DUF3671"/>
    <property type="match status" value="1"/>
</dbReference>
<proteinExistence type="predicted"/>
<feature type="transmembrane region" description="Helical" evidence="1">
    <location>
        <begin position="220"/>
        <end position="241"/>
    </location>
</feature>